<dbReference type="InterPro" id="IPR031166">
    <property type="entry name" value="G_ENGA"/>
</dbReference>
<dbReference type="SUPFAM" id="SSF52540">
    <property type="entry name" value="P-loop containing nucleoside triphosphate hydrolases"/>
    <property type="match status" value="2"/>
</dbReference>
<dbReference type="InterPro" id="IPR005225">
    <property type="entry name" value="Small_GTP-bd"/>
</dbReference>
<name>D8SR99_SELML</name>
<protein>
    <recommendedName>
        <fullName evidence="2 7">GTPase Der</fullName>
    </recommendedName>
</protein>
<evidence type="ECO:0000259" key="8">
    <source>
        <dbReference type="PROSITE" id="PS51712"/>
    </source>
</evidence>
<dbReference type="InterPro" id="IPR015946">
    <property type="entry name" value="KH_dom-like_a/b"/>
</dbReference>
<reference evidence="9 10" key="1">
    <citation type="journal article" date="2011" name="Science">
        <title>The Selaginella genome identifies genetic changes associated with the evolution of vascular plants.</title>
        <authorList>
            <person name="Banks J.A."/>
            <person name="Nishiyama T."/>
            <person name="Hasebe M."/>
            <person name="Bowman J.L."/>
            <person name="Gribskov M."/>
            <person name="dePamphilis C."/>
            <person name="Albert V.A."/>
            <person name="Aono N."/>
            <person name="Aoyama T."/>
            <person name="Ambrose B.A."/>
            <person name="Ashton N.W."/>
            <person name="Axtell M.J."/>
            <person name="Barker E."/>
            <person name="Barker M.S."/>
            <person name="Bennetzen J.L."/>
            <person name="Bonawitz N.D."/>
            <person name="Chapple C."/>
            <person name="Cheng C."/>
            <person name="Correa L.G."/>
            <person name="Dacre M."/>
            <person name="DeBarry J."/>
            <person name="Dreyer I."/>
            <person name="Elias M."/>
            <person name="Engstrom E.M."/>
            <person name="Estelle M."/>
            <person name="Feng L."/>
            <person name="Finet C."/>
            <person name="Floyd S.K."/>
            <person name="Frommer W.B."/>
            <person name="Fujita T."/>
            <person name="Gramzow L."/>
            <person name="Gutensohn M."/>
            <person name="Harholt J."/>
            <person name="Hattori M."/>
            <person name="Heyl A."/>
            <person name="Hirai T."/>
            <person name="Hiwatashi Y."/>
            <person name="Ishikawa M."/>
            <person name="Iwata M."/>
            <person name="Karol K.G."/>
            <person name="Koehler B."/>
            <person name="Kolukisaoglu U."/>
            <person name="Kubo M."/>
            <person name="Kurata T."/>
            <person name="Lalonde S."/>
            <person name="Li K."/>
            <person name="Li Y."/>
            <person name="Litt A."/>
            <person name="Lyons E."/>
            <person name="Manning G."/>
            <person name="Maruyama T."/>
            <person name="Michael T.P."/>
            <person name="Mikami K."/>
            <person name="Miyazaki S."/>
            <person name="Morinaga S."/>
            <person name="Murata T."/>
            <person name="Mueller-Roeber B."/>
            <person name="Nelson D.R."/>
            <person name="Obara M."/>
            <person name="Oguri Y."/>
            <person name="Olmstead R.G."/>
            <person name="Onodera N."/>
            <person name="Petersen B.L."/>
            <person name="Pils B."/>
            <person name="Prigge M."/>
            <person name="Rensing S.A."/>
            <person name="Riano-Pachon D.M."/>
            <person name="Roberts A.W."/>
            <person name="Sato Y."/>
            <person name="Scheller H.V."/>
            <person name="Schulz B."/>
            <person name="Schulz C."/>
            <person name="Shakirov E.V."/>
            <person name="Shibagaki N."/>
            <person name="Shinohara N."/>
            <person name="Shippen D.E."/>
            <person name="Soerensen I."/>
            <person name="Sotooka R."/>
            <person name="Sugimoto N."/>
            <person name="Sugita M."/>
            <person name="Sumikawa N."/>
            <person name="Tanurdzic M."/>
            <person name="Theissen G."/>
            <person name="Ulvskov P."/>
            <person name="Wakazuki S."/>
            <person name="Weng J.K."/>
            <person name="Willats W.W."/>
            <person name="Wipf D."/>
            <person name="Wolf P.G."/>
            <person name="Yang L."/>
            <person name="Zimmer A.D."/>
            <person name="Zhu Q."/>
            <person name="Mitros T."/>
            <person name="Hellsten U."/>
            <person name="Loque D."/>
            <person name="Otillar R."/>
            <person name="Salamov A."/>
            <person name="Schmutz J."/>
            <person name="Shapiro H."/>
            <person name="Lindquist E."/>
            <person name="Lucas S."/>
            <person name="Rokhsar D."/>
            <person name="Grigoriev I.V."/>
        </authorList>
    </citation>
    <scope>NUCLEOTIDE SEQUENCE [LARGE SCALE GENOMIC DNA]</scope>
</reference>
<dbReference type="InterPro" id="IPR016484">
    <property type="entry name" value="GTPase_Der"/>
</dbReference>
<accession>D8SR99</accession>
<dbReference type="Gene3D" id="3.40.50.300">
    <property type="entry name" value="P-loop containing nucleotide triphosphate hydrolases"/>
    <property type="match status" value="2"/>
</dbReference>
<dbReference type="HAMAP" id="MF_00195">
    <property type="entry name" value="GTPase_Der"/>
    <property type="match status" value="1"/>
</dbReference>
<dbReference type="CDD" id="cd01894">
    <property type="entry name" value="EngA1"/>
    <property type="match status" value="1"/>
</dbReference>
<keyword evidence="4 7" id="KW-0677">Repeat</keyword>
<feature type="non-terminal residue" evidence="9">
    <location>
        <position position="1"/>
    </location>
</feature>
<dbReference type="OrthoDB" id="8954335at2759"/>
<dbReference type="InterPro" id="IPR006073">
    <property type="entry name" value="GTP-bd"/>
</dbReference>
<dbReference type="STRING" id="88036.D8SR99"/>
<dbReference type="OMA" id="CNLPQYV"/>
<dbReference type="KEGG" id="smo:SELMODRAFT_123195"/>
<dbReference type="Proteomes" id="UP000001514">
    <property type="component" value="Unassembled WGS sequence"/>
</dbReference>
<dbReference type="PIRSF" id="PIRSF006485">
    <property type="entry name" value="GTP-binding_EngA"/>
    <property type="match status" value="1"/>
</dbReference>
<keyword evidence="5 7" id="KW-0547">Nucleotide-binding</keyword>
<dbReference type="PANTHER" id="PTHR43834:SF2">
    <property type="entry name" value="GTPASE DER"/>
    <property type="match status" value="1"/>
</dbReference>
<dbReference type="GO" id="GO:0009507">
    <property type="term" value="C:chloroplast"/>
    <property type="evidence" value="ECO:0000318"/>
    <property type="project" value="GO_Central"/>
</dbReference>
<evidence type="ECO:0000256" key="2">
    <source>
        <dbReference type="ARBA" id="ARBA00020953"/>
    </source>
</evidence>
<dbReference type="InterPro" id="IPR027417">
    <property type="entry name" value="P-loop_NTPase"/>
</dbReference>
<dbReference type="CDD" id="cd01895">
    <property type="entry name" value="EngA2"/>
    <property type="match status" value="1"/>
</dbReference>
<feature type="domain" description="EngA-type G" evidence="8">
    <location>
        <begin position="210"/>
        <end position="390"/>
    </location>
</feature>
<keyword evidence="6 7" id="KW-0342">GTP-binding</keyword>
<organism evidence="10">
    <name type="scientific">Selaginella moellendorffii</name>
    <name type="common">Spikemoss</name>
    <dbReference type="NCBI Taxonomy" id="88036"/>
    <lineage>
        <taxon>Eukaryota</taxon>
        <taxon>Viridiplantae</taxon>
        <taxon>Streptophyta</taxon>
        <taxon>Embryophyta</taxon>
        <taxon>Tracheophyta</taxon>
        <taxon>Lycopodiopsida</taxon>
        <taxon>Selaginellales</taxon>
        <taxon>Selaginellaceae</taxon>
        <taxon>Selaginella</taxon>
    </lineage>
</organism>
<evidence type="ECO:0000256" key="4">
    <source>
        <dbReference type="ARBA" id="ARBA00022737"/>
    </source>
</evidence>
<gene>
    <name evidence="9" type="ORF">SELMODRAFT_123195</name>
</gene>
<dbReference type="InParanoid" id="D8SR99"/>
<evidence type="ECO:0000313" key="10">
    <source>
        <dbReference type="Proteomes" id="UP000001514"/>
    </source>
</evidence>
<dbReference type="Gene3D" id="3.30.300.20">
    <property type="match status" value="1"/>
</dbReference>
<dbReference type="FunFam" id="3.40.50.300:FF:001185">
    <property type="entry name" value="GTPase Der"/>
    <property type="match status" value="1"/>
</dbReference>
<evidence type="ECO:0000256" key="1">
    <source>
        <dbReference type="ARBA" id="ARBA00008279"/>
    </source>
</evidence>
<keyword evidence="3" id="KW-0690">Ribosome biogenesis</keyword>
<dbReference type="FunCoup" id="D8SR99">
    <property type="interactions" value="774"/>
</dbReference>
<sequence length="492" mass="53428">TLQVPSHLLPKVAIVGRPNVGKSALFNRIVGRNMAIVHDEPGVTRDRLYGRVRGSVQEFMLIDTGGVLTIPTSAESGLAGGSVAAAQAKKDAAAAGLPSMIEQQAASAVEEACALVFVVDGQAGLTSADIEIGNWLRRKFKHKKIALAVNKCESPKKGLLQAAEFWSLGFTPVPVSAISGSGVPDLLEDVTSAIKEKQDELEASEGDRPLSVAIIGRPNVGKSSILNAIVGKERTIVSPVSGTTRDAIDTEVTGPEGKVFRLIDTAGIRKRAAIASGGSKTESLCVQSALRAIRRADVVALVIEAMTCATEQDYRLGERIEKDGKACIIVVNKWDTVPDKNAESTYWYDMDVREKLRVLKWAPIVYTSATSGQRVQKILATALSAGQERERRISTAILNQVVQDAINMKQPPTTRGGRKGRLYFCTQATTRPPTFVFFVNDEKLFPDDYKRYMEKQLRQNIGFPGTPIRLFWRSKRLARPGSKQSTQELASV</sequence>
<comment type="similarity">
    <text evidence="1 7">Belongs to the TRAFAC class TrmE-Era-EngA-EngB-Septin-like GTPase superfamily. EngA (Der) GTPase family.</text>
</comment>
<evidence type="ECO:0000256" key="5">
    <source>
        <dbReference type="ARBA" id="ARBA00022741"/>
    </source>
</evidence>
<dbReference type="FunFam" id="3.40.50.300:FF:000040">
    <property type="entry name" value="GTPase Der"/>
    <property type="match status" value="1"/>
</dbReference>
<dbReference type="PROSITE" id="PS51712">
    <property type="entry name" value="G_ENGA"/>
    <property type="match status" value="1"/>
</dbReference>
<comment type="function">
    <text evidence="7">GTPase that plays an essential role in the late steps of ribosome biogenesis.</text>
</comment>
<evidence type="ECO:0000256" key="7">
    <source>
        <dbReference type="RuleBase" id="RU004481"/>
    </source>
</evidence>
<dbReference type="PANTHER" id="PTHR43834">
    <property type="entry name" value="GTPASE DER"/>
    <property type="match status" value="1"/>
</dbReference>
<dbReference type="Gramene" id="EFJ13010">
    <property type="protein sequence ID" value="EFJ13010"/>
    <property type="gene ID" value="SELMODRAFT_123195"/>
</dbReference>
<dbReference type="HOGENOM" id="CLU_016077_6_2_1"/>
<dbReference type="FunFam" id="3.30.300.20:FF:000004">
    <property type="entry name" value="GTPase Der"/>
    <property type="match status" value="1"/>
</dbReference>
<evidence type="ECO:0000313" key="9">
    <source>
        <dbReference type="EMBL" id="EFJ13010.1"/>
    </source>
</evidence>
<dbReference type="PRINTS" id="PR00326">
    <property type="entry name" value="GTP1OBG"/>
</dbReference>
<dbReference type="NCBIfam" id="TIGR00231">
    <property type="entry name" value="small_GTP"/>
    <property type="match status" value="2"/>
</dbReference>
<dbReference type="NCBIfam" id="TIGR03594">
    <property type="entry name" value="GTPase_EngA"/>
    <property type="match status" value="1"/>
</dbReference>
<dbReference type="AlphaFoldDB" id="D8SR99"/>
<dbReference type="EMBL" id="GL377635">
    <property type="protein sequence ID" value="EFJ13010.1"/>
    <property type="molecule type" value="Genomic_DNA"/>
</dbReference>
<dbReference type="Pfam" id="PF14714">
    <property type="entry name" value="KH_dom-like"/>
    <property type="match status" value="1"/>
</dbReference>
<evidence type="ECO:0000256" key="3">
    <source>
        <dbReference type="ARBA" id="ARBA00022517"/>
    </source>
</evidence>
<dbReference type="Pfam" id="PF01926">
    <property type="entry name" value="MMR_HSR1"/>
    <property type="match status" value="2"/>
</dbReference>
<proteinExistence type="inferred from homology"/>
<keyword evidence="10" id="KW-1185">Reference proteome</keyword>
<dbReference type="GO" id="GO:0042254">
    <property type="term" value="P:ribosome biogenesis"/>
    <property type="evidence" value="ECO:0007669"/>
    <property type="project" value="UniProtKB-KW"/>
</dbReference>
<dbReference type="eggNOG" id="KOG1191">
    <property type="taxonomic scope" value="Eukaryota"/>
</dbReference>
<dbReference type="GO" id="GO:0005525">
    <property type="term" value="F:GTP binding"/>
    <property type="evidence" value="ECO:0007669"/>
    <property type="project" value="UniProtKB-KW"/>
</dbReference>
<evidence type="ECO:0000256" key="6">
    <source>
        <dbReference type="ARBA" id="ARBA00023134"/>
    </source>
</evidence>
<dbReference type="InterPro" id="IPR032859">
    <property type="entry name" value="KH_dom-like"/>
</dbReference>